<reference evidence="2 3" key="1">
    <citation type="submission" date="2019-06" db="EMBL/GenBank/DDBJ databases">
        <title>Sequencing the genomes of 1000 actinobacteria strains.</title>
        <authorList>
            <person name="Klenk H.-P."/>
        </authorList>
    </citation>
    <scope>NUCLEOTIDE SEQUENCE [LARGE SCALE GENOMIC DNA]</scope>
    <source>
        <strain evidence="2 3">DSM 18031</strain>
    </source>
</reference>
<dbReference type="Proteomes" id="UP000318331">
    <property type="component" value="Unassembled WGS sequence"/>
</dbReference>
<keyword evidence="1" id="KW-1133">Transmembrane helix</keyword>
<feature type="transmembrane region" description="Helical" evidence="1">
    <location>
        <begin position="7"/>
        <end position="29"/>
    </location>
</feature>
<feature type="transmembrane region" description="Helical" evidence="1">
    <location>
        <begin position="227"/>
        <end position="251"/>
    </location>
</feature>
<feature type="transmembrane region" description="Helical" evidence="1">
    <location>
        <begin position="196"/>
        <end position="215"/>
    </location>
</feature>
<keyword evidence="3" id="KW-1185">Reference proteome</keyword>
<evidence type="ECO:0000313" key="3">
    <source>
        <dbReference type="Proteomes" id="UP000318331"/>
    </source>
</evidence>
<evidence type="ECO:0000313" key="2">
    <source>
        <dbReference type="EMBL" id="TQM57618.1"/>
    </source>
</evidence>
<accession>A0A543HH06</accession>
<protein>
    <submittedName>
        <fullName evidence="2">Uncharacterized protein</fullName>
    </submittedName>
</protein>
<organism evidence="2 3">
    <name type="scientific">Klugiella xanthotipulae</name>
    <dbReference type="NCBI Taxonomy" id="244735"/>
    <lineage>
        <taxon>Bacteria</taxon>
        <taxon>Bacillati</taxon>
        <taxon>Actinomycetota</taxon>
        <taxon>Actinomycetes</taxon>
        <taxon>Micrococcales</taxon>
        <taxon>Microbacteriaceae</taxon>
        <taxon>Klugiella</taxon>
    </lineage>
</organism>
<dbReference type="EMBL" id="VFPN01000004">
    <property type="protein sequence ID" value="TQM57618.1"/>
    <property type="molecule type" value="Genomic_DNA"/>
</dbReference>
<gene>
    <name evidence="2" type="ORF">FB466_2613</name>
</gene>
<keyword evidence="1" id="KW-0472">Membrane</keyword>
<dbReference type="AlphaFoldDB" id="A0A543HH06"/>
<name>A0A543HH06_9MICO</name>
<keyword evidence="1" id="KW-0812">Transmembrane</keyword>
<evidence type="ECO:0000256" key="1">
    <source>
        <dbReference type="SAM" id="Phobius"/>
    </source>
</evidence>
<feature type="transmembrane region" description="Helical" evidence="1">
    <location>
        <begin position="41"/>
        <end position="64"/>
    </location>
</feature>
<comment type="caution">
    <text evidence="2">The sequence shown here is derived from an EMBL/GenBank/DDBJ whole genome shotgun (WGS) entry which is preliminary data.</text>
</comment>
<sequence length="356" mass="38953">MPHRHAWGVPVLVGLLGVAAASAVMPLVVRLASLEGTAPAVFTLVVFLVLCAAGSLFSAVCVGIRWHHRHRATSWFEEAFGSDTQRVLDTLDAEFLTDRHDREGSLRYSPTAVMLVREKYRFLPEVAAHEVVRLAVEKRELSAASLSTRYGYDHPLGGVPRELSCAPNEPRWGLSAACADRMSMPTLRRIERLWRLLPYIVPSGFGATVVVASVYSDAHPESALPPWVLALASLWAVVNVMLYPSITRLVLNELPLAWYRATLRSSPEAFLDASGPEFARDITQMAAAHGVGGPVVDAVRVRFRSLAGGDMYFRMPTHIIVEVIRAAQKRNAAETVVKRASAVVDAQSLVTSRARG</sequence>
<proteinExistence type="predicted"/>